<evidence type="ECO:0000256" key="6">
    <source>
        <dbReference type="ARBA" id="ARBA00047941"/>
    </source>
</evidence>
<dbReference type="Gene3D" id="3.40.50.150">
    <property type="entry name" value="Vaccinia Virus protein VP39"/>
    <property type="match status" value="1"/>
</dbReference>
<evidence type="ECO:0000256" key="1">
    <source>
        <dbReference type="ARBA" id="ARBA00022679"/>
    </source>
</evidence>
<comment type="similarity">
    <text evidence="3">Belongs to the methyltransferase superfamily. Arsenite methyltransferase family.</text>
</comment>
<keyword evidence="1" id="KW-0808">Transferase</keyword>
<evidence type="ECO:0000313" key="11">
    <source>
        <dbReference type="Proteomes" id="UP001465976"/>
    </source>
</evidence>
<dbReference type="Proteomes" id="UP001465976">
    <property type="component" value="Unassembled WGS sequence"/>
</dbReference>
<accession>A0ABR3FA76</accession>
<dbReference type="PANTHER" id="PTHR43675">
    <property type="entry name" value="ARSENITE METHYLTRANSFERASE"/>
    <property type="match status" value="1"/>
</dbReference>
<keyword evidence="2" id="KW-0949">S-adenosyl-L-methionine</keyword>
<comment type="catalytic activity">
    <reaction evidence="8">
        <text>arsenic triglutathione + 3 [thioredoxin]-dithiol + 3 S-adenosyl-L-methionine = trimethylarsine + 3 [thioredoxin]-disulfide + 3 glutathione + 3 S-adenosyl-L-homocysteine + 3 H(+)</text>
        <dbReference type="Rhea" id="RHEA:69432"/>
        <dbReference type="Rhea" id="RHEA-COMP:10698"/>
        <dbReference type="Rhea" id="RHEA-COMP:10700"/>
        <dbReference type="ChEBI" id="CHEBI:15378"/>
        <dbReference type="ChEBI" id="CHEBI:27130"/>
        <dbReference type="ChEBI" id="CHEBI:29950"/>
        <dbReference type="ChEBI" id="CHEBI:50058"/>
        <dbReference type="ChEBI" id="CHEBI:57856"/>
        <dbReference type="ChEBI" id="CHEBI:57925"/>
        <dbReference type="ChEBI" id="CHEBI:59789"/>
        <dbReference type="ChEBI" id="CHEBI:183640"/>
        <dbReference type="EC" id="2.1.1.137"/>
    </reaction>
</comment>
<evidence type="ECO:0000256" key="2">
    <source>
        <dbReference type="ARBA" id="ARBA00022691"/>
    </source>
</evidence>
<dbReference type="EMBL" id="JBAHYK010000668">
    <property type="protein sequence ID" value="KAL0572131.1"/>
    <property type="molecule type" value="Genomic_DNA"/>
</dbReference>
<dbReference type="Pfam" id="PF13847">
    <property type="entry name" value="Methyltransf_31"/>
    <property type="match status" value="1"/>
</dbReference>
<protein>
    <recommendedName>
        <fullName evidence="5">Arsenite methyltransferase</fullName>
        <ecNumber evidence="4">2.1.1.137</ecNumber>
    </recommendedName>
</protein>
<dbReference type="InterPro" id="IPR029063">
    <property type="entry name" value="SAM-dependent_MTases_sf"/>
</dbReference>
<gene>
    <name evidence="10" type="ORF">V5O48_009829</name>
</gene>
<comment type="catalytic activity">
    <reaction evidence="7">
        <text>arsenic triglutathione + 2 [thioredoxin]-dithiol + 2 S-adenosyl-L-methionine + H2O = dimethylarsinous acid + 2 [thioredoxin]-disulfide + 3 glutathione + 2 S-adenosyl-L-homocysteine + 2 H(+)</text>
        <dbReference type="Rhea" id="RHEA:69464"/>
        <dbReference type="Rhea" id="RHEA-COMP:10698"/>
        <dbReference type="Rhea" id="RHEA-COMP:10700"/>
        <dbReference type="ChEBI" id="CHEBI:15377"/>
        <dbReference type="ChEBI" id="CHEBI:15378"/>
        <dbReference type="ChEBI" id="CHEBI:23808"/>
        <dbReference type="ChEBI" id="CHEBI:29950"/>
        <dbReference type="ChEBI" id="CHEBI:50058"/>
        <dbReference type="ChEBI" id="CHEBI:57856"/>
        <dbReference type="ChEBI" id="CHEBI:57925"/>
        <dbReference type="ChEBI" id="CHEBI:59789"/>
        <dbReference type="ChEBI" id="CHEBI:183640"/>
        <dbReference type="EC" id="2.1.1.137"/>
    </reaction>
</comment>
<evidence type="ECO:0000256" key="4">
    <source>
        <dbReference type="ARBA" id="ARBA00034521"/>
    </source>
</evidence>
<feature type="domain" description="Methyltransferase" evidence="9">
    <location>
        <begin position="69"/>
        <end position="217"/>
    </location>
</feature>
<organism evidence="10 11">
    <name type="scientific">Marasmius crinis-equi</name>
    <dbReference type="NCBI Taxonomy" id="585013"/>
    <lineage>
        <taxon>Eukaryota</taxon>
        <taxon>Fungi</taxon>
        <taxon>Dikarya</taxon>
        <taxon>Basidiomycota</taxon>
        <taxon>Agaricomycotina</taxon>
        <taxon>Agaricomycetes</taxon>
        <taxon>Agaricomycetidae</taxon>
        <taxon>Agaricales</taxon>
        <taxon>Marasmiineae</taxon>
        <taxon>Marasmiaceae</taxon>
        <taxon>Marasmius</taxon>
    </lineage>
</organism>
<name>A0ABR3FA76_9AGAR</name>
<keyword evidence="11" id="KW-1185">Reference proteome</keyword>
<dbReference type="EC" id="2.1.1.137" evidence="4"/>
<dbReference type="InterPro" id="IPR026669">
    <property type="entry name" value="Arsenite_MeTrfase-like"/>
</dbReference>
<comment type="catalytic activity">
    <reaction evidence="6">
        <text>arsenic triglutathione + [thioredoxin]-dithiol + S-adenosyl-L-methionine + 2 H2O = methylarsonous acid + [thioredoxin]-disulfide + 3 glutathione + S-adenosyl-L-homocysteine + H(+)</text>
        <dbReference type="Rhea" id="RHEA:69460"/>
        <dbReference type="Rhea" id="RHEA-COMP:10698"/>
        <dbReference type="Rhea" id="RHEA-COMP:10700"/>
        <dbReference type="ChEBI" id="CHEBI:15377"/>
        <dbReference type="ChEBI" id="CHEBI:15378"/>
        <dbReference type="ChEBI" id="CHEBI:17826"/>
        <dbReference type="ChEBI" id="CHEBI:29950"/>
        <dbReference type="ChEBI" id="CHEBI:50058"/>
        <dbReference type="ChEBI" id="CHEBI:57856"/>
        <dbReference type="ChEBI" id="CHEBI:57925"/>
        <dbReference type="ChEBI" id="CHEBI:59789"/>
        <dbReference type="ChEBI" id="CHEBI:183640"/>
        <dbReference type="EC" id="2.1.1.137"/>
    </reaction>
</comment>
<evidence type="ECO:0000313" key="10">
    <source>
        <dbReference type="EMBL" id="KAL0572131.1"/>
    </source>
</evidence>
<reference evidence="10 11" key="1">
    <citation type="submission" date="2024-02" db="EMBL/GenBank/DDBJ databases">
        <title>A draft genome for the cacao thread blight pathogen Marasmius crinis-equi.</title>
        <authorList>
            <person name="Cohen S.P."/>
            <person name="Baruah I.K."/>
            <person name="Amoako-Attah I."/>
            <person name="Bukari Y."/>
            <person name="Meinhardt L.W."/>
            <person name="Bailey B.A."/>
        </authorList>
    </citation>
    <scope>NUCLEOTIDE SEQUENCE [LARGE SCALE GENOMIC DNA]</scope>
    <source>
        <strain evidence="10 11">GH-76</strain>
    </source>
</reference>
<proteinExistence type="inferred from homology"/>
<evidence type="ECO:0000256" key="3">
    <source>
        <dbReference type="ARBA" id="ARBA00034487"/>
    </source>
</evidence>
<dbReference type="SUPFAM" id="SSF53335">
    <property type="entry name" value="S-adenosyl-L-methionine-dependent methyltransferases"/>
    <property type="match status" value="1"/>
</dbReference>
<evidence type="ECO:0000256" key="7">
    <source>
        <dbReference type="ARBA" id="ARBA00047943"/>
    </source>
</evidence>
<evidence type="ECO:0000256" key="5">
    <source>
        <dbReference type="ARBA" id="ARBA00034545"/>
    </source>
</evidence>
<evidence type="ECO:0000259" key="9">
    <source>
        <dbReference type="Pfam" id="PF13847"/>
    </source>
</evidence>
<dbReference type="InterPro" id="IPR025714">
    <property type="entry name" value="Methyltranfer_dom"/>
</dbReference>
<comment type="caution">
    <text evidence="10">The sequence shown here is derived from an EMBL/GenBank/DDBJ whole genome shotgun (WGS) entry which is preliminary data.</text>
</comment>
<sequence>MVSSTKSSTSIYDEVEKHYGATARTTDDSNYGQRVARAFGYSEDDLAGMPEDANLGLSCGNPLALANLREGETVCDLGSGAGFDVFQAAKKVGKSGQAIGVDFNKDMLQRANDIKAKIKADNVSFVESRITSIPLPDSIIDCMISNCVVNLVPEEEKQLVFNEMFRLLKPGGRVAVSDILAKTEMPSHIRDNMALYVGCIAGASQVADYDKYLRTAGFTDILLVDSKSNLNVYWEAEGGEAGQCCGKPVASACCGPQATQPDIKTNGGCGSASDKAKQDAKDIDFNEFAGSFKIYAIKP</sequence>
<dbReference type="CDD" id="cd02440">
    <property type="entry name" value="AdoMet_MTases"/>
    <property type="match status" value="1"/>
</dbReference>
<evidence type="ECO:0000256" key="8">
    <source>
        <dbReference type="ARBA" id="ARBA00048428"/>
    </source>
</evidence>
<dbReference type="PANTHER" id="PTHR43675:SF8">
    <property type="entry name" value="ARSENITE METHYLTRANSFERASE"/>
    <property type="match status" value="1"/>
</dbReference>